<reference evidence="2 3" key="2">
    <citation type="submission" date="2016-08" db="EMBL/GenBank/DDBJ databases">
        <title>Pervasive Adenine N6-methylation of Active Genes in Fungi.</title>
        <authorList>
            <consortium name="DOE Joint Genome Institute"/>
            <person name="Mondo S.J."/>
            <person name="Dannebaum R.O."/>
            <person name="Kuo R.C."/>
            <person name="Labutti K."/>
            <person name="Haridas S."/>
            <person name="Kuo A."/>
            <person name="Salamov A."/>
            <person name="Ahrendt S.R."/>
            <person name="Lipzen A."/>
            <person name="Sullivan W."/>
            <person name="Andreopoulos W.B."/>
            <person name="Clum A."/>
            <person name="Lindquist E."/>
            <person name="Daum C."/>
            <person name="Ramamoorthy G.K."/>
            <person name="Gryganskyi A."/>
            <person name="Culley D."/>
            <person name="Magnuson J.K."/>
            <person name="James T.Y."/>
            <person name="O'Malley M.A."/>
            <person name="Stajich J.E."/>
            <person name="Spatafora J.W."/>
            <person name="Visel A."/>
            <person name="Grigoriev I.V."/>
        </authorList>
    </citation>
    <scope>NUCLEOTIDE SEQUENCE [LARGE SCALE GENOMIC DNA]</scope>
    <source>
        <strain evidence="2 3">S4</strain>
    </source>
</reference>
<dbReference type="AlphaFoldDB" id="A0A1Y1W5S5"/>
<feature type="region of interest" description="Disordered" evidence="1">
    <location>
        <begin position="200"/>
        <end position="235"/>
    </location>
</feature>
<feature type="compositionally biased region" description="Basic and acidic residues" evidence="1">
    <location>
        <begin position="70"/>
        <end position="83"/>
    </location>
</feature>
<dbReference type="InterPro" id="IPR014848">
    <property type="entry name" value="Rgp1"/>
</dbReference>
<gene>
    <name evidence="2" type="ORF">BCR32DRAFT_297449</name>
</gene>
<feature type="compositionally biased region" description="Low complexity" evidence="1">
    <location>
        <begin position="329"/>
        <end position="346"/>
    </location>
</feature>
<dbReference type="OrthoDB" id="1918at2759"/>
<feature type="compositionally biased region" description="Basic and acidic residues" evidence="1">
    <location>
        <begin position="349"/>
        <end position="366"/>
    </location>
</feature>
<feature type="compositionally biased region" description="Low complexity" evidence="1">
    <location>
        <begin position="91"/>
        <end position="173"/>
    </location>
</feature>
<feature type="compositionally biased region" description="Polar residues" evidence="1">
    <location>
        <begin position="367"/>
        <end position="376"/>
    </location>
</feature>
<evidence type="ECO:0000313" key="3">
    <source>
        <dbReference type="Proteomes" id="UP000193944"/>
    </source>
</evidence>
<organism evidence="2 3">
    <name type="scientific">Anaeromyces robustus</name>
    <dbReference type="NCBI Taxonomy" id="1754192"/>
    <lineage>
        <taxon>Eukaryota</taxon>
        <taxon>Fungi</taxon>
        <taxon>Fungi incertae sedis</taxon>
        <taxon>Chytridiomycota</taxon>
        <taxon>Chytridiomycota incertae sedis</taxon>
        <taxon>Neocallimastigomycetes</taxon>
        <taxon>Neocallimastigales</taxon>
        <taxon>Neocallimastigaceae</taxon>
        <taxon>Anaeromyces</taxon>
    </lineage>
</organism>
<sequence>MPVIVKASFPKKNRDALFWGGEQVTCTIKITNSTSDSLKNNQDKKIKNVVVPPSNDVFAKSKSIIRRRKSIEPLKSKKTIVDKPKKKNEKSSLSNNSNISNLSIPNNNKTSSLSTSTSNNNSNTNTNTNTNTNNTNINNNTNNNNSNNTLRVNNNNNNNNNNTLRVNNNSNGNEGNFSFKNLFRRSMSFLLSDEEIQQEAANATSKSSNTNQKNEINNKGKQEINESSSIDDTNNTLVQRSSVNSTSNSNISQISVPHSSSNTIISDISSPNTVHTINTMISNFDDDDSNLPSAGPLSASTDNLSRNIYEIKELDKGTQINIKTKPKLNNQNQESNSKSNKNKNNNGMEIKRIELRSENRHQRKNSDGASSQDSHYTNSSNNSSLKKSNTNNNSLYALERRYPERMQYSQSSTSLNTDFEIKSYNNNNSSTNLLESSINNSVANSNNNSSINLTVPKTSLSTKSSKETLSIGYIQVMGKCTLDGNHINLNLFESVKSKIRYGSKIGGGGSIGYDIDKTNDPRYNRIDIPIYSTAPGILFCNLTLEPGETKIFDYSIVLPTSIPPTYYGRSIKINYSIHIGIQKTPFNTTPYSITLPFKVFSYAEDDGSKPAYDIMNPVIINKDLSTISQRNIESLDLIHSPLPYTPIETSQSYKIDDGYSFRNVCNLCQQASKVSYEICKDNENVAQLLFTRNVYRLGESIIGIIKFKTNALRCYQVVTYLETDEQIEYPYALRSKGKGGRVTKKIIAQQQDFCLNNSKIFVELPIPLYATPEFNINAVNLNWFLRFEFITSSNEKIMNIDSKNNNFIHSTGIANSNVEYFDCKIPIKVYGSKYGLQNSKASEYVSIYI</sequence>
<dbReference type="PANTHER" id="PTHR12507">
    <property type="entry name" value="REDUCED GROWTH PHENOTYPE 1 RGP1, YEAST -RELATED"/>
    <property type="match status" value="1"/>
</dbReference>
<dbReference type="Proteomes" id="UP000193944">
    <property type="component" value="Unassembled WGS sequence"/>
</dbReference>
<evidence type="ECO:0000313" key="2">
    <source>
        <dbReference type="EMBL" id="ORX68891.1"/>
    </source>
</evidence>
<feature type="region of interest" description="Disordered" evidence="1">
    <location>
        <begin position="69"/>
        <end position="173"/>
    </location>
</feature>
<comment type="caution">
    <text evidence="2">The sequence shown here is derived from an EMBL/GenBank/DDBJ whole genome shotgun (WGS) entry which is preliminary data.</text>
</comment>
<keyword evidence="3" id="KW-1185">Reference proteome</keyword>
<dbReference type="EMBL" id="MCFG01000421">
    <property type="protein sequence ID" value="ORX68891.1"/>
    <property type="molecule type" value="Genomic_DNA"/>
</dbReference>
<evidence type="ECO:0000256" key="1">
    <source>
        <dbReference type="SAM" id="MobiDB-lite"/>
    </source>
</evidence>
<feature type="region of interest" description="Disordered" evidence="1">
    <location>
        <begin position="320"/>
        <end position="392"/>
    </location>
</feature>
<feature type="compositionally biased region" description="Polar residues" evidence="1">
    <location>
        <begin position="225"/>
        <end position="235"/>
    </location>
</feature>
<reference evidence="2 3" key="1">
    <citation type="submission" date="2016-08" db="EMBL/GenBank/DDBJ databases">
        <title>A Parts List for Fungal Cellulosomes Revealed by Comparative Genomics.</title>
        <authorList>
            <consortium name="DOE Joint Genome Institute"/>
            <person name="Haitjema C.H."/>
            <person name="Gilmore S.P."/>
            <person name="Henske J.K."/>
            <person name="Solomon K.V."/>
            <person name="De Groot R."/>
            <person name="Kuo A."/>
            <person name="Mondo S.J."/>
            <person name="Salamov A.A."/>
            <person name="Labutti K."/>
            <person name="Zhao Z."/>
            <person name="Chiniquy J."/>
            <person name="Barry K."/>
            <person name="Brewer H.M."/>
            <person name="Purvine S.O."/>
            <person name="Wright A.T."/>
            <person name="Boxma B."/>
            <person name="Van Alen T."/>
            <person name="Hackstein J.H."/>
            <person name="Baker S.E."/>
            <person name="Grigoriev I.V."/>
            <person name="O'Malley M.A."/>
        </authorList>
    </citation>
    <scope>NUCLEOTIDE SEQUENCE [LARGE SCALE GENOMIC DNA]</scope>
    <source>
        <strain evidence="2 3">S4</strain>
    </source>
</reference>
<name>A0A1Y1W5S5_9FUNG</name>
<dbReference type="STRING" id="1754192.A0A1Y1W5S5"/>
<feature type="compositionally biased region" description="Polar residues" evidence="1">
    <location>
        <begin position="200"/>
        <end position="215"/>
    </location>
</feature>
<protein>
    <submittedName>
        <fullName evidence="2">Rgp1-domain-containing protein</fullName>
    </submittedName>
</protein>
<proteinExistence type="predicted"/>
<dbReference type="Pfam" id="PF08737">
    <property type="entry name" value="Rgp1"/>
    <property type="match status" value="2"/>
</dbReference>
<accession>A0A1Y1W5S5</accession>
<feature type="compositionally biased region" description="Low complexity" evidence="1">
    <location>
        <begin position="377"/>
        <end position="392"/>
    </location>
</feature>